<keyword evidence="2" id="KW-1185">Reference proteome</keyword>
<dbReference type="AlphaFoldDB" id="A0A5P1FPA6"/>
<proteinExistence type="predicted"/>
<organism evidence="1 2">
    <name type="scientific">Asparagus officinalis</name>
    <name type="common">Garden asparagus</name>
    <dbReference type="NCBI Taxonomy" id="4686"/>
    <lineage>
        <taxon>Eukaryota</taxon>
        <taxon>Viridiplantae</taxon>
        <taxon>Streptophyta</taxon>
        <taxon>Embryophyta</taxon>
        <taxon>Tracheophyta</taxon>
        <taxon>Spermatophyta</taxon>
        <taxon>Magnoliopsida</taxon>
        <taxon>Liliopsida</taxon>
        <taxon>Asparagales</taxon>
        <taxon>Asparagaceae</taxon>
        <taxon>Asparagoideae</taxon>
        <taxon>Asparagus</taxon>
    </lineage>
</organism>
<sequence length="130" mass="15307">MVLWINLALDAQDVHHLIVHHETRALGARLPCAFCGDFYWIADISDLIRRSWEAVDVYCLWRYSLSDHTTETVSGFSWGNMTHFFSDEELLQVSSDCMLYSCIRGDIFPKYPRSVFSFFIILRRFRFQSP</sequence>
<name>A0A5P1FPA6_ASPOF</name>
<protein>
    <submittedName>
        <fullName evidence="1">Uncharacterized protein</fullName>
    </submittedName>
</protein>
<dbReference type="Gramene" id="ONK80146">
    <property type="protein sequence ID" value="ONK80146"/>
    <property type="gene ID" value="A4U43_C01F14390"/>
</dbReference>
<evidence type="ECO:0000313" key="1">
    <source>
        <dbReference type="EMBL" id="ONK80146.1"/>
    </source>
</evidence>
<gene>
    <name evidence="1" type="ORF">A4U43_C01F14390</name>
</gene>
<evidence type="ECO:0000313" key="2">
    <source>
        <dbReference type="Proteomes" id="UP000243459"/>
    </source>
</evidence>
<reference evidence="2" key="1">
    <citation type="journal article" date="2017" name="Nat. Commun.">
        <title>The asparagus genome sheds light on the origin and evolution of a young Y chromosome.</title>
        <authorList>
            <person name="Harkess A."/>
            <person name="Zhou J."/>
            <person name="Xu C."/>
            <person name="Bowers J.E."/>
            <person name="Van der Hulst R."/>
            <person name="Ayyampalayam S."/>
            <person name="Mercati F."/>
            <person name="Riccardi P."/>
            <person name="McKain M.R."/>
            <person name="Kakrana A."/>
            <person name="Tang H."/>
            <person name="Ray J."/>
            <person name="Groenendijk J."/>
            <person name="Arikit S."/>
            <person name="Mathioni S.M."/>
            <person name="Nakano M."/>
            <person name="Shan H."/>
            <person name="Telgmann-Rauber A."/>
            <person name="Kanno A."/>
            <person name="Yue Z."/>
            <person name="Chen H."/>
            <person name="Li W."/>
            <person name="Chen Y."/>
            <person name="Xu X."/>
            <person name="Zhang Y."/>
            <person name="Luo S."/>
            <person name="Chen H."/>
            <person name="Gao J."/>
            <person name="Mao Z."/>
            <person name="Pires J.C."/>
            <person name="Luo M."/>
            <person name="Kudrna D."/>
            <person name="Wing R.A."/>
            <person name="Meyers B.C."/>
            <person name="Yi K."/>
            <person name="Kong H."/>
            <person name="Lavrijsen P."/>
            <person name="Sunseri F."/>
            <person name="Falavigna A."/>
            <person name="Ye Y."/>
            <person name="Leebens-Mack J.H."/>
            <person name="Chen G."/>
        </authorList>
    </citation>
    <scope>NUCLEOTIDE SEQUENCE [LARGE SCALE GENOMIC DNA]</scope>
    <source>
        <strain evidence="2">cv. DH0086</strain>
    </source>
</reference>
<accession>A0A5P1FPA6</accession>
<dbReference type="EMBL" id="CM007381">
    <property type="protein sequence ID" value="ONK80146.1"/>
    <property type="molecule type" value="Genomic_DNA"/>
</dbReference>
<dbReference type="Proteomes" id="UP000243459">
    <property type="component" value="Chromosome 1"/>
</dbReference>